<organism evidence="6">
    <name type="scientific">Oikopleura dioica</name>
    <name type="common">Tunicate</name>
    <dbReference type="NCBI Taxonomy" id="34765"/>
    <lineage>
        <taxon>Eukaryota</taxon>
        <taxon>Metazoa</taxon>
        <taxon>Chordata</taxon>
        <taxon>Tunicata</taxon>
        <taxon>Appendicularia</taxon>
        <taxon>Copelata</taxon>
        <taxon>Oikopleuridae</taxon>
        <taxon>Oikopleura</taxon>
    </lineage>
</organism>
<dbReference type="PANTHER" id="PTHR10920">
    <property type="entry name" value="RIBOSOMAL RNA METHYLTRANSFERASE"/>
    <property type="match status" value="1"/>
</dbReference>
<keyword evidence="1" id="KW-0698">rRNA processing</keyword>
<dbReference type="GO" id="GO:0008173">
    <property type="term" value="F:RNA methyltransferase activity"/>
    <property type="evidence" value="ECO:0007669"/>
    <property type="project" value="TreeGrafter"/>
</dbReference>
<sequence length="220" mass="24976">MTVLDIGARNCSERILPFFHFAEESFLNKLTSPGGWSQVIVEELKLESPPNVAASEHGRNENERFSRNDLLDEIYSMPLINFNEKENKNESGGSCVSCDLRPFRHVNGARQVIGDIFEKETLDQIQNEQREFDLVVSDAHPGASQDPKQTIYSSTQLSQRIIEDVLPQLLSPGGAFLTKALSQKLVSLMKQHFQHVSQKTDLQKKKQNSRDTFIIFQSVR</sequence>
<dbReference type="GO" id="GO:0006364">
    <property type="term" value="P:rRNA processing"/>
    <property type="evidence" value="ECO:0007669"/>
    <property type="project" value="UniProtKB-KW"/>
</dbReference>
<feature type="domain" description="Ribosomal RNA methyltransferase FtsJ" evidence="5">
    <location>
        <begin position="30"/>
        <end position="198"/>
    </location>
</feature>
<dbReference type="InterPro" id="IPR002877">
    <property type="entry name" value="RNA_MeTrfase_FtsJ_dom"/>
</dbReference>
<dbReference type="Pfam" id="PF01728">
    <property type="entry name" value="FtsJ"/>
    <property type="match status" value="1"/>
</dbReference>
<dbReference type="InterPro" id="IPR050082">
    <property type="entry name" value="RNA_methyltr_RlmE"/>
</dbReference>
<reference evidence="6" key="1">
    <citation type="journal article" date="2010" name="Science">
        <title>Plasticity of animal genome architecture unmasked by rapid evolution of a pelagic tunicate.</title>
        <authorList>
            <person name="Denoeud F."/>
            <person name="Henriet S."/>
            <person name="Mungpakdee S."/>
            <person name="Aury J.M."/>
            <person name="Da Silva C."/>
            <person name="Brinkmann H."/>
            <person name="Mikhaleva J."/>
            <person name="Olsen L.C."/>
            <person name="Jubin C."/>
            <person name="Canestro C."/>
            <person name="Bouquet J.M."/>
            <person name="Danks G."/>
            <person name="Poulain J."/>
            <person name="Campsteijn C."/>
            <person name="Adamski M."/>
            <person name="Cross I."/>
            <person name="Yadetie F."/>
            <person name="Muffato M."/>
            <person name="Louis A."/>
            <person name="Butcher S."/>
            <person name="Tsagkogeorga G."/>
            <person name="Konrad A."/>
            <person name="Singh S."/>
            <person name="Jensen M.F."/>
            <person name="Cong E.H."/>
            <person name="Eikeseth-Otteraa H."/>
            <person name="Noel B."/>
            <person name="Anthouard V."/>
            <person name="Porcel B.M."/>
            <person name="Kachouri-Lafond R."/>
            <person name="Nishino A."/>
            <person name="Ugolini M."/>
            <person name="Chourrout P."/>
            <person name="Nishida H."/>
            <person name="Aasland R."/>
            <person name="Huzurbazar S."/>
            <person name="Westhof E."/>
            <person name="Delsuc F."/>
            <person name="Lehrach H."/>
            <person name="Reinhardt R."/>
            <person name="Weissenbach J."/>
            <person name="Roy S.W."/>
            <person name="Artiguenave F."/>
            <person name="Postlethwait J.H."/>
            <person name="Manak J.R."/>
            <person name="Thompson E.M."/>
            <person name="Jaillon O."/>
            <person name="Du Pasquier L."/>
            <person name="Boudinot P."/>
            <person name="Liberles D.A."/>
            <person name="Volff J.N."/>
            <person name="Philippe H."/>
            <person name="Lenhard B."/>
            <person name="Roest Crollius H."/>
            <person name="Wincker P."/>
            <person name="Chourrout D."/>
        </authorList>
    </citation>
    <scope>NUCLEOTIDE SEQUENCE [LARGE SCALE GENOMIC DNA]</scope>
</reference>
<dbReference type="Proteomes" id="UP000001307">
    <property type="component" value="Unassembled WGS sequence"/>
</dbReference>
<proteinExistence type="predicted"/>
<dbReference type="SUPFAM" id="SSF53335">
    <property type="entry name" value="S-adenosyl-L-methionine-dependent methyltransferases"/>
    <property type="match status" value="1"/>
</dbReference>
<name>E4X9Y8_OIKDI</name>
<evidence type="ECO:0000256" key="1">
    <source>
        <dbReference type="ARBA" id="ARBA00022552"/>
    </source>
</evidence>
<gene>
    <name evidence="6" type="ORF">GSOID_T00004934001</name>
</gene>
<evidence type="ECO:0000256" key="4">
    <source>
        <dbReference type="ARBA" id="ARBA00022691"/>
    </source>
</evidence>
<dbReference type="InterPro" id="IPR029063">
    <property type="entry name" value="SAM-dependent_MTases_sf"/>
</dbReference>
<dbReference type="PANTHER" id="PTHR10920:SF13">
    <property type="entry name" value="PRE-RRNA 2'-O-RIBOSE RNA METHYLTRANSFERASE FTSJ3"/>
    <property type="match status" value="1"/>
</dbReference>
<keyword evidence="7" id="KW-1185">Reference proteome</keyword>
<evidence type="ECO:0000256" key="3">
    <source>
        <dbReference type="ARBA" id="ARBA00022679"/>
    </source>
</evidence>
<keyword evidence="3" id="KW-0808">Transferase</keyword>
<dbReference type="Gene3D" id="3.40.50.150">
    <property type="entry name" value="Vaccinia Virus protein VP39"/>
    <property type="match status" value="1"/>
</dbReference>
<keyword evidence="2" id="KW-0489">Methyltransferase</keyword>
<accession>E4X9Y8</accession>
<keyword evidence="4" id="KW-0949">S-adenosyl-L-methionine</keyword>
<evidence type="ECO:0000256" key="2">
    <source>
        <dbReference type="ARBA" id="ARBA00022603"/>
    </source>
</evidence>
<dbReference type="InParanoid" id="E4X9Y8"/>
<evidence type="ECO:0000313" key="7">
    <source>
        <dbReference type="Proteomes" id="UP000001307"/>
    </source>
</evidence>
<protein>
    <recommendedName>
        <fullName evidence="5">Ribosomal RNA methyltransferase FtsJ domain-containing protein</fullName>
    </recommendedName>
</protein>
<evidence type="ECO:0000259" key="5">
    <source>
        <dbReference type="Pfam" id="PF01728"/>
    </source>
</evidence>
<evidence type="ECO:0000313" key="6">
    <source>
        <dbReference type="EMBL" id="CBY08368.1"/>
    </source>
</evidence>
<dbReference type="GO" id="GO:0001510">
    <property type="term" value="P:RNA methylation"/>
    <property type="evidence" value="ECO:0007669"/>
    <property type="project" value="TreeGrafter"/>
</dbReference>
<dbReference type="EMBL" id="FN653031">
    <property type="protein sequence ID" value="CBY08368.1"/>
    <property type="molecule type" value="Genomic_DNA"/>
</dbReference>
<dbReference type="AlphaFoldDB" id="E4X9Y8"/>